<evidence type="ECO:0000256" key="1">
    <source>
        <dbReference type="ARBA" id="ARBA00023002"/>
    </source>
</evidence>
<evidence type="ECO:0000313" key="4">
    <source>
        <dbReference type="Proteomes" id="UP000791440"/>
    </source>
</evidence>
<sequence length="202" mass="22676">MRASTLAARALCLEPRYTRVPIVGGTEGESLVPLFSKAVEYFDFARHNALMMTDTVRCAPSAVTRTDGACLRAADLSEAHALAGLVTKVAHALLCHDIPRVSGFVETDAGQVISPARYLAIETLLNNHGICRKFDLPERLNMLELDLLDTAFEHIQYNVNLAHSWYDELMMQECERCRMGMVKNFHIPRHYHHLDDCAVHLT</sequence>
<keyword evidence="4" id="KW-1185">Reference proteome</keyword>
<dbReference type="Proteomes" id="UP000791440">
    <property type="component" value="Unassembled WGS sequence"/>
</dbReference>
<dbReference type="GO" id="GO:0030060">
    <property type="term" value="F:L-malate dehydrogenase (NAD+) activity"/>
    <property type="evidence" value="ECO:0007669"/>
    <property type="project" value="TreeGrafter"/>
</dbReference>
<proteinExistence type="predicted"/>
<evidence type="ECO:0000313" key="3">
    <source>
        <dbReference type="EMBL" id="KAG6451422.1"/>
    </source>
</evidence>
<dbReference type="AlphaFoldDB" id="A0A921Z4X3"/>
<reference evidence="3" key="2">
    <citation type="submission" date="2020-12" db="EMBL/GenBank/DDBJ databases">
        <authorList>
            <person name="Kanost M."/>
        </authorList>
    </citation>
    <scope>NUCLEOTIDE SEQUENCE</scope>
</reference>
<keyword evidence="1" id="KW-0560">Oxidoreductase</keyword>
<dbReference type="PANTHER" id="PTHR11540:SF16">
    <property type="entry name" value="MALATE DEHYDROGENASE, MITOCHONDRIAL"/>
    <property type="match status" value="1"/>
</dbReference>
<keyword evidence="2" id="KW-0520">NAD</keyword>
<dbReference type="GO" id="GO:0006099">
    <property type="term" value="P:tricarboxylic acid cycle"/>
    <property type="evidence" value="ECO:0007669"/>
    <property type="project" value="TreeGrafter"/>
</dbReference>
<comment type="caution">
    <text evidence="3">The sequence shown here is derived from an EMBL/GenBank/DDBJ whole genome shotgun (WGS) entry which is preliminary data.</text>
</comment>
<name>A0A921Z4X3_MANSE</name>
<gene>
    <name evidence="3" type="ORF">O3G_MSEX007118</name>
</gene>
<dbReference type="EMBL" id="JH668406">
    <property type="protein sequence ID" value="KAG6451422.1"/>
    <property type="molecule type" value="Genomic_DNA"/>
</dbReference>
<evidence type="ECO:0000256" key="2">
    <source>
        <dbReference type="ARBA" id="ARBA00023027"/>
    </source>
</evidence>
<reference evidence="3" key="1">
    <citation type="journal article" date="2016" name="Insect Biochem. Mol. Biol.">
        <title>Multifaceted biological insights from a draft genome sequence of the tobacco hornworm moth, Manduca sexta.</title>
        <authorList>
            <person name="Kanost M.R."/>
            <person name="Arrese E.L."/>
            <person name="Cao X."/>
            <person name="Chen Y.R."/>
            <person name="Chellapilla S."/>
            <person name="Goldsmith M.R."/>
            <person name="Grosse-Wilde E."/>
            <person name="Heckel D.G."/>
            <person name="Herndon N."/>
            <person name="Jiang H."/>
            <person name="Papanicolaou A."/>
            <person name="Qu J."/>
            <person name="Soulages J.L."/>
            <person name="Vogel H."/>
            <person name="Walters J."/>
            <person name="Waterhouse R.M."/>
            <person name="Ahn S.J."/>
            <person name="Almeida F.C."/>
            <person name="An C."/>
            <person name="Aqrawi P."/>
            <person name="Bretschneider A."/>
            <person name="Bryant W.B."/>
            <person name="Bucks S."/>
            <person name="Chao H."/>
            <person name="Chevignon G."/>
            <person name="Christen J.M."/>
            <person name="Clarke D.F."/>
            <person name="Dittmer N.T."/>
            <person name="Ferguson L.C.F."/>
            <person name="Garavelou S."/>
            <person name="Gordon K.H.J."/>
            <person name="Gunaratna R.T."/>
            <person name="Han Y."/>
            <person name="Hauser F."/>
            <person name="He Y."/>
            <person name="Heidel-Fischer H."/>
            <person name="Hirsh A."/>
            <person name="Hu Y."/>
            <person name="Jiang H."/>
            <person name="Kalra D."/>
            <person name="Klinner C."/>
            <person name="Konig C."/>
            <person name="Kovar C."/>
            <person name="Kroll A.R."/>
            <person name="Kuwar S.S."/>
            <person name="Lee S.L."/>
            <person name="Lehman R."/>
            <person name="Li K."/>
            <person name="Li Z."/>
            <person name="Liang H."/>
            <person name="Lovelace S."/>
            <person name="Lu Z."/>
            <person name="Mansfield J.H."/>
            <person name="McCulloch K.J."/>
            <person name="Mathew T."/>
            <person name="Morton B."/>
            <person name="Muzny D.M."/>
            <person name="Neunemann D."/>
            <person name="Ongeri F."/>
            <person name="Pauchet Y."/>
            <person name="Pu L.L."/>
            <person name="Pyrousis I."/>
            <person name="Rao X.J."/>
            <person name="Redding A."/>
            <person name="Roesel C."/>
            <person name="Sanchez-Gracia A."/>
            <person name="Schaack S."/>
            <person name="Shukla A."/>
            <person name="Tetreau G."/>
            <person name="Wang Y."/>
            <person name="Xiong G.H."/>
            <person name="Traut W."/>
            <person name="Walsh T.K."/>
            <person name="Worley K.C."/>
            <person name="Wu D."/>
            <person name="Wu W."/>
            <person name="Wu Y.Q."/>
            <person name="Zhang X."/>
            <person name="Zou Z."/>
            <person name="Zucker H."/>
            <person name="Briscoe A.D."/>
            <person name="Burmester T."/>
            <person name="Clem R.J."/>
            <person name="Feyereisen R."/>
            <person name="Grimmelikhuijzen C.J.P."/>
            <person name="Hamodrakas S.J."/>
            <person name="Hansson B.S."/>
            <person name="Huguet E."/>
            <person name="Jermiin L.S."/>
            <person name="Lan Q."/>
            <person name="Lehman H.K."/>
            <person name="Lorenzen M."/>
            <person name="Merzendorfer H."/>
            <person name="Michalopoulos I."/>
            <person name="Morton D.B."/>
            <person name="Muthukrishnan S."/>
            <person name="Oakeshott J.G."/>
            <person name="Palmer W."/>
            <person name="Park Y."/>
            <person name="Passarelli A.L."/>
            <person name="Rozas J."/>
            <person name="Schwartz L.M."/>
            <person name="Smith W."/>
            <person name="Southgate A."/>
            <person name="Vilcinskas A."/>
            <person name="Vogt R."/>
            <person name="Wang P."/>
            <person name="Werren J."/>
            <person name="Yu X.Q."/>
            <person name="Zhou J.J."/>
            <person name="Brown S.J."/>
            <person name="Scherer S.E."/>
            <person name="Richards S."/>
            <person name="Blissard G.W."/>
        </authorList>
    </citation>
    <scope>NUCLEOTIDE SEQUENCE</scope>
</reference>
<dbReference type="PANTHER" id="PTHR11540">
    <property type="entry name" value="MALATE AND LACTATE DEHYDROGENASE"/>
    <property type="match status" value="1"/>
</dbReference>
<organism evidence="3 4">
    <name type="scientific">Manduca sexta</name>
    <name type="common">Tobacco hawkmoth</name>
    <name type="synonym">Tobacco hornworm</name>
    <dbReference type="NCBI Taxonomy" id="7130"/>
    <lineage>
        <taxon>Eukaryota</taxon>
        <taxon>Metazoa</taxon>
        <taxon>Ecdysozoa</taxon>
        <taxon>Arthropoda</taxon>
        <taxon>Hexapoda</taxon>
        <taxon>Insecta</taxon>
        <taxon>Pterygota</taxon>
        <taxon>Neoptera</taxon>
        <taxon>Endopterygota</taxon>
        <taxon>Lepidoptera</taxon>
        <taxon>Glossata</taxon>
        <taxon>Ditrysia</taxon>
        <taxon>Bombycoidea</taxon>
        <taxon>Sphingidae</taxon>
        <taxon>Sphinginae</taxon>
        <taxon>Sphingini</taxon>
        <taxon>Manduca</taxon>
    </lineage>
</organism>
<dbReference type="GO" id="GO:0005739">
    <property type="term" value="C:mitochondrion"/>
    <property type="evidence" value="ECO:0007669"/>
    <property type="project" value="TreeGrafter"/>
</dbReference>
<protein>
    <submittedName>
        <fullName evidence="3">Uncharacterized protein</fullName>
    </submittedName>
</protein>
<accession>A0A921Z4X3</accession>